<name>A0ABV6QEI3_9ACTN</name>
<dbReference type="RefSeq" id="WP_380043638.1">
    <property type="nucleotide sequence ID" value="NZ_JBHLTC010000001.1"/>
</dbReference>
<keyword evidence="1" id="KW-0812">Transmembrane</keyword>
<feature type="transmembrane region" description="Helical" evidence="1">
    <location>
        <begin position="18"/>
        <end position="40"/>
    </location>
</feature>
<proteinExistence type="predicted"/>
<keyword evidence="1" id="KW-0472">Membrane</keyword>
<organism evidence="2 3">
    <name type="scientific">Kribbella deserti</name>
    <dbReference type="NCBI Taxonomy" id="1926257"/>
    <lineage>
        <taxon>Bacteria</taxon>
        <taxon>Bacillati</taxon>
        <taxon>Actinomycetota</taxon>
        <taxon>Actinomycetes</taxon>
        <taxon>Propionibacteriales</taxon>
        <taxon>Kribbellaceae</taxon>
        <taxon>Kribbella</taxon>
    </lineage>
</organism>
<evidence type="ECO:0000256" key="1">
    <source>
        <dbReference type="SAM" id="Phobius"/>
    </source>
</evidence>
<keyword evidence="3" id="KW-1185">Reference proteome</keyword>
<sequence length="155" mass="17054">MSLQDFAARLARTEIPWWLARTMSAVLALHTIVCGLDYINTPTGAIWLPSLTIVEEIATLRAWGIVFLVAGITLAIGLIARLHLIVWVGHLLGAGLFFAFTIASAQAVWMYFHSPAVDTQGWILRAVTQSLLGLTGHLILLYIRKGPVPRKAVER</sequence>
<dbReference type="Proteomes" id="UP001589890">
    <property type="component" value="Unassembled WGS sequence"/>
</dbReference>
<feature type="transmembrane region" description="Helical" evidence="1">
    <location>
        <begin position="122"/>
        <end position="143"/>
    </location>
</feature>
<evidence type="ECO:0000313" key="3">
    <source>
        <dbReference type="Proteomes" id="UP001589890"/>
    </source>
</evidence>
<dbReference type="EMBL" id="JBHLTC010000001">
    <property type="protein sequence ID" value="MFC0622960.1"/>
    <property type="molecule type" value="Genomic_DNA"/>
</dbReference>
<accession>A0ABV6QEI3</accession>
<reference evidence="2 3" key="1">
    <citation type="submission" date="2024-09" db="EMBL/GenBank/DDBJ databases">
        <authorList>
            <person name="Sun Q."/>
            <person name="Mori K."/>
        </authorList>
    </citation>
    <scope>NUCLEOTIDE SEQUENCE [LARGE SCALE GENOMIC DNA]</scope>
    <source>
        <strain evidence="2 3">CGMCC 1.15906</strain>
    </source>
</reference>
<evidence type="ECO:0000313" key="2">
    <source>
        <dbReference type="EMBL" id="MFC0622960.1"/>
    </source>
</evidence>
<keyword evidence="1" id="KW-1133">Transmembrane helix</keyword>
<protein>
    <submittedName>
        <fullName evidence="2">Uncharacterized protein</fullName>
    </submittedName>
</protein>
<comment type="caution">
    <text evidence="2">The sequence shown here is derived from an EMBL/GenBank/DDBJ whole genome shotgun (WGS) entry which is preliminary data.</text>
</comment>
<feature type="transmembrane region" description="Helical" evidence="1">
    <location>
        <begin position="60"/>
        <end position="80"/>
    </location>
</feature>
<gene>
    <name evidence="2" type="ORF">ACFFGN_02740</name>
</gene>
<feature type="transmembrane region" description="Helical" evidence="1">
    <location>
        <begin position="87"/>
        <end position="110"/>
    </location>
</feature>